<evidence type="ECO:0000313" key="5">
    <source>
        <dbReference type="Proteomes" id="UP001162541"/>
    </source>
</evidence>
<evidence type="ECO:0000259" key="1">
    <source>
        <dbReference type="PROSITE" id="PS50011"/>
    </source>
</evidence>
<dbReference type="SMART" id="SM00220">
    <property type="entry name" value="S_TKc"/>
    <property type="match status" value="1"/>
</dbReference>
<organism evidence="3 4">
    <name type="scientific">Marchantia polymorpha subsp. ruderalis</name>
    <dbReference type="NCBI Taxonomy" id="1480154"/>
    <lineage>
        <taxon>Eukaryota</taxon>
        <taxon>Viridiplantae</taxon>
        <taxon>Streptophyta</taxon>
        <taxon>Embryophyta</taxon>
        <taxon>Marchantiophyta</taxon>
        <taxon>Marchantiopsida</taxon>
        <taxon>Marchantiidae</taxon>
        <taxon>Marchantiales</taxon>
        <taxon>Marchantiaceae</taxon>
        <taxon>Marchantia</taxon>
    </lineage>
</organism>
<feature type="domain" description="Protein kinase" evidence="1">
    <location>
        <begin position="118"/>
        <end position="463"/>
    </location>
</feature>
<evidence type="ECO:0000313" key="2">
    <source>
        <dbReference type="EMBL" id="BBM97911.1"/>
    </source>
</evidence>
<dbReference type="PANTHER" id="PTHR36796:SF1">
    <property type="entry name" value="PROTEIN KINASE SUPERFAMILY PROTEIN"/>
    <property type="match status" value="1"/>
</dbReference>
<dbReference type="PROSITE" id="PS50011">
    <property type="entry name" value="PROTEIN_KINASE_DOM"/>
    <property type="match status" value="1"/>
</dbReference>
<dbReference type="AlphaFoldDB" id="A0A176VQ28"/>
<dbReference type="GO" id="GO:0004672">
    <property type="term" value="F:protein kinase activity"/>
    <property type="evidence" value="ECO:0007669"/>
    <property type="project" value="InterPro"/>
</dbReference>
<gene>
    <name evidence="3" type="ORF">AXG93_2318s1480</name>
    <name evidence="2" type="ORF">Mp_1g09380</name>
</gene>
<dbReference type="GO" id="GO:0009507">
    <property type="term" value="C:chloroplast"/>
    <property type="evidence" value="ECO:0007669"/>
    <property type="project" value="TreeGrafter"/>
</dbReference>
<reference evidence="3 4" key="1">
    <citation type="submission" date="2016-03" db="EMBL/GenBank/DDBJ databases">
        <title>Mechanisms controlling the formation of the plant cell surface in tip-growing cells are functionally conserved among land plants.</title>
        <authorList>
            <person name="Honkanen S."/>
            <person name="Jones V.A."/>
            <person name="Morieri G."/>
            <person name="Champion C."/>
            <person name="Hetherington A.J."/>
            <person name="Kelly S."/>
            <person name="Saint-Marcoux D."/>
            <person name="Proust H."/>
            <person name="Prescott H."/>
            <person name="Dolan L."/>
        </authorList>
    </citation>
    <scope>NUCLEOTIDE SEQUENCE [LARGE SCALE GENOMIC DNA]</scope>
    <source>
        <strain evidence="4">cv. Tak-1 and cv. Tak-2</strain>
        <tissue evidence="3">Whole gametophyte</tissue>
    </source>
</reference>
<name>A0A176VQ28_MARPO</name>
<evidence type="ECO:0000313" key="4">
    <source>
        <dbReference type="Proteomes" id="UP000077202"/>
    </source>
</evidence>
<reference evidence="2" key="2">
    <citation type="journal article" date="2019" name="Curr. Biol.">
        <title>Chromatin organization in early land plants reveals an ancestral association between H3K27me3, transposons, and constitutive heterochromatin.</title>
        <authorList>
            <person name="Montgomery S.A."/>
            <person name="Tanizawa Y."/>
            <person name="Galik B."/>
            <person name="Wang N."/>
            <person name="Ito T."/>
            <person name="Mochizuki T."/>
            <person name="Akimcheva S."/>
            <person name="Bowman J."/>
            <person name="Cognat V."/>
            <person name="Drouard L."/>
            <person name="Ekker H."/>
            <person name="Houng S."/>
            <person name="Kohchi T."/>
            <person name="Lin S."/>
            <person name="Liu L.D."/>
            <person name="Nakamura Y."/>
            <person name="Valeeva L.R."/>
            <person name="Shakirov E.V."/>
            <person name="Shippen D.E."/>
            <person name="Wei W."/>
            <person name="Yagura M."/>
            <person name="Yamaoka S."/>
            <person name="Yamato K.T."/>
            <person name="Liu C."/>
            <person name="Berger F."/>
        </authorList>
    </citation>
    <scope>NUCLEOTIDE SEQUENCE [LARGE SCALE GENOMIC DNA]</scope>
    <source>
        <strain evidence="2">Tak-1</strain>
    </source>
</reference>
<sequence>MAALAKGLVVLPTASPIARRPRGRRGVRSSFFSSPGFRPAAGVILECNSSGRRRLRRSWSVSASVEQFASDDFQVERLLSTYGYMNVSSYSGPPTGSVLGVPGFDNFAAGLDRRDMTQMSGLEMGEGAVQTRIYTGRIARGERMGTRVLLKAYPFTSRGSEVDMMAVNELISHAVLQEAADGNPPNISYMYGGFQTRTGEQWLVFRDSGQITGADYAKAASQATSKGEAVGQWDFFDRFDPERPILRRKIYITKLLRGVFNGLAFMHSNGRLHQSLGPASIILNTMEERDVRYLEPQLRDLAFAADVSEQAIAGTNSLSDSWERRGSTSDLQDVSTESPTAALSAGLWRRATSAGARTPFERIAFGISDDIYAGGLLLAYMVFVPLCEPGSIDGPSLQRLFENTFRLDVMAAREYCAADERWDEAVKFMDLDDGAGWQLLQAMLNPNYRMRPTAEAVLNHRFMTGDVLG</sequence>
<protein>
    <recommendedName>
        <fullName evidence="1">Protein kinase domain-containing protein</fullName>
    </recommendedName>
</protein>
<dbReference type="InterPro" id="IPR011009">
    <property type="entry name" value="Kinase-like_dom_sf"/>
</dbReference>
<dbReference type="InterPro" id="IPR000719">
    <property type="entry name" value="Prot_kinase_dom"/>
</dbReference>
<dbReference type="SUPFAM" id="SSF56112">
    <property type="entry name" value="Protein kinase-like (PK-like)"/>
    <property type="match status" value="1"/>
</dbReference>
<dbReference type="Gene3D" id="1.10.510.10">
    <property type="entry name" value="Transferase(Phosphotransferase) domain 1"/>
    <property type="match status" value="1"/>
</dbReference>
<dbReference type="Proteomes" id="UP000077202">
    <property type="component" value="Unassembled WGS sequence"/>
</dbReference>
<dbReference type="EMBL" id="LVLJ01003211">
    <property type="protein sequence ID" value="OAE22401.1"/>
    <property type="molecule type" value="Genomic_DNA"/>
</dbReference>
<evidence type="ECO:0000313" key="3">
    <source>
        <dbReference type="EMBL" id="OAE22401.1"/>
    </source>
</evidence>
<reference evidence="5" key="3">
    <citation type="journal article" date="2020" name="Curr. Biol.">
        <title>Chromatin organization in early land plants reveals an ancestral association between H3K27me3, transposons, and constitutive heterochromatin.</title>
        <authorList>
            <person name="Montgomery S.A."/>
            <person name="Tanizawa Y."/>
            <person name="Galik B."/>
            <person name="Wang N."/>
            <person name="Ito T."/>
            <person name="Mochizuki T."/>
            <person name="Akimcheva S."/>
            <person name="Bowman J.L."/>
            <person name="Cognat V."/>
            <person name="Marechal-Drouard L."/>
            <person name="Ekker H."/>
            <person name="Hong S.F."/>
            <person name="Kohchi T."/>
            <person name="Lin S.S."/>
            <person name="Liu L.D."/>
            <person name="Nakamura Y."/>
            <person name="Valeeva L.R."/>
            <person name="Shakirov E.V."/>
            <person name="Shippen D.E."/>
            <person name="Wei W.L."/>
            <person name="Yagura M."/>
            <person name="Yamaoka S."/>
            <person name="Yamato K.T."/>
            <person name="Liu C."/>
            <person name="Berger F."/>
        </authorList>
    </citation>
    <scope>NUCLEOTIDE SEQUENCE [LARGE SCALE GENOMIC DNA]</scope>
    <source>
        <strain evidence="5">Tak-1</strain>
    </source>
</reference>
<keyword evidence="4" id="KW-1185">Reference proteome</keyword>
<proteinExistence type="predicted"/>
<dbReference type="EMBL" id="AP019866">
    <property type="protein sequence ID" value="BBM97911.1"/>
    <property type="molecule type" value="Genomic_DNA"/>
</dbReference>
<dbReference type="GO" id="GO:0005524">
    <property type="term" value="F:ATP binding"/>
    <property type="evidence" value="ECO:0007669"/>
    <property type="project" value="InterPro"/>
</dbReference>
<accession>A0A176VQ28</accession>
<dbReference type="Proteomes" id="UP001162541">
    <property type="component" value="Chromosome 1"/>
</dbReference>
<dbReference type="PANTHER" id="PTHR36796">
    <property type="entry name" value="PROTEIN KINASE SUPERFAMILY PROTEIN"/>
    <property type="match status" value="1"/>
</dbReference>